<name>A0ABW8IIF4_9GAMM</name>
<dbReference type="InterPro" id="IPR017853">
    <property type="entry name" value="GH"/>
</dbReference>
<dbReference type="Proteomes" id="UP001620409">
    <property type="component" value="Unassembled WGS sequence"/>
</dbReference>
<gene>
    <name evidence="1" type="ORF">ISP18_10335</name>
</gene>
<evidence type="ECO:0000313" key="1">
    <source>
        <dbReference type="EMBL" id="MFK2854987.1"/>
    </source>
</evidence>
<sequence length="387" mass="43115">MPTVPCHLFPFLLHWITRVRYVINRSYRRTPFALVLAMTWTLGFAHGTECPVGVNVNSFQNFSAAEQQEIVGQLKHSGVGFVRTSLRPDDKNMNLAKTLQDEGIGLVLVSSIQFSPNAPLRPADTTRHFRSATPLSYADPERSRAYFQTIFDKLDAKGVVLTGVELGNEINWADFNGDFPIPGQGKSFTLEDLSQDPEAKQVAQGFLQYLKVLAVLKEVRDHSKLNQHTPIISAGMAAVTGGSWQQKLQVDGVSIPATYAYLRAHGLDKLVDGYGVHDYPPEVNPGDKTAAAQRIAMLDKSIFPPGNTKPYWLTEWGFSSTAKSSGDDQTRARSVAEMRTYFLHLFRQGRLDGIFWYVWNEPDHDSIYRGGVLMEAGRQAIAPMPAR</sequence>
<keyword evidence="2" id="KW-1185">Reference proteome</keyword>
<comment type="caution">
    <text evidence="1">The sequence shown here is derived from an EMBL/GenBank/DDBJ whole genome shotgun (WGS) entry which is preliminary data.</text>
</comment>
<evidence type="ECO:0008006" key="3">
    <source>
        <dbReference type="Google" id="ProtNLM"/>
    </source>
</evidence>
<evidence type="ECO:0000313" key="2">
    <source>
        <dbReference type="Proteomes" id="UP001620409"/>
    </source>
</evidence>
<protein>
    <recommendedName>
        <fullName evidence="3">Glycoside hydrolase</fullName>
    </recommendedName>
</protein>
<dbReference type="SUPFAM" id="SSF51445">
    <property type="entry name" value="(Trans)glycosidases"/>
    <property type="match status" value="1"/>
</dbReference>
<reference evidence="1 2" key="1">
    <citation type="submission" date="2020-10" db="EMBL/GenBank/DDBJ databases">
        <title>Phylogeny of dyella-like bacteria.</title>
        <authorList>
            <person name="Fu J."/>
        </authorList>
    </citation>
    <scope>NUCLEOTIDE SEQUENCE [LARGE SCALE GENOMIC DNA]</scope>
    <source>
        <strain evidence="1 2">DHG40</strain>
    </source>
</reference>
<dbReference type="RefSeq" id="WP_380010501.1">
    <property type="nucleotide sequence ID" value="NZ_JADIKI010000022.1"/>
</dbReference>
<organism evidence="1 2">
    <name type="scientific">Dyella humi</name>
    <dbReference type="NCBI Taxonomy" id="1770547"/>
    <lineage>
        <taxon>Bacteria</taxon>
        <taxon>Pseudomonadati</taxon>
        <taxon>Pseudomonadota</taxon>
        <taxon>Gammaproteobacteria</taxon>
        <taxon>Lysobacterales</taxon>
        <taxon>Rhodanobacteraceae</taxon>
        <taxon>Dyella</taxon>
    </lineage>
</organism>
<accession>A0ABW8IIF4</accession>
<dbReference type="EMBL" id="JADIKI010000022">
    <property type="protein sequence ID" value="MFK2854987.1"/>
    <property type="molecule type" value="Genomic_DNA"/>
</dbReference>
<dbReference type="Gene3D" id="3.20.20.80">
    <property type="entry name" value="Glycosidases"/>
    <property type="match status" value="1"/>
</dbReference>
<proteinExistence type="predicted"/>